<keyword evidence="1" id="KW-0547">Nucleotide-binding</keyword>
<accession>A0A0U4A9K9</accession>
<dbReference type="Gene3D" id="3.40.50.300">
    <property type="entry name" value="P-loop containing nucleotide triphosphate hydrolases"/>
    <property type="match status" value="1"/>
</dbReference>
<evidence type="ECO:0000259" key="4">
    <source>
        <dbReference type="SMART" id="SM00534"/>
    </source>
</evidence>
<evidence type="ECO:0000256" key="2">
    <source>
        <dbReference type="ARBA" id="ARBA00022840"/>
    </source>
</evidence>
<evidence type="ECO:0000256" key="3">
    <source>
        <dbReference type="ARBA" id="ARBA00023125"/>
    </source>
</evidence>
<gene>
    <name evidence="5" type="ORF">AUC43_06925</name>
</gene>
<keyword evidence="2" id="KW-0067">ATP-binding</keyword>
<dbReference type="SMART" id="SM00534">
    <property type="entry name" value="MUTSac"/>
    <property type="match status" value="1"/>
</dbReference>
<dbReference type="PANTHER" id="PTHR11361">
    <property type="entry name" value="DNA MISMATCH REPAIR PROTEIN MUTS FAMILY MEMBER"/>
    <property type="match status" value="1"/>
</dbReference>
<evidence type="ECO:0000313" key="5">
    <source>
        <dbReference type="EMBL" id="ALW84844.1"/>
    </source>
</evidence>
<dbReference type="InterPro" id="IPR000432">
    <property type="entry name" value="DNA_mismatch_repair_MutS_C"/>
</dbReference>
<name>A0A0U4A9K9_9BACT</name>
<reference evidence="5 6" key="1">
    <citation type="submission" date="2015-12" db="EMBL/GenBank/DDBJ databases">
        <authorList>
            <person name="Shamseldin A."/>
            <person name="Moawad H."/>
            <person name="Abd El-Rahim W.M."/>
            <person name="Sadowsky M.J."/>
        </authorList>
    </citation>
    <scope>NUCLEOTIDE SEQUENCE [LARGE SCALE GENOMIC DNA]</scope>
    <source>
        <strain evidence="5 6">DG5B</strain>
    </source>
</reference>
<organism evidence="5 6">
    <name type="scientific">Hymenobacter sedentarius</name>
    <dbReference type="NCBI Taxonomy" id="1411621"/>
    <lineage>
        <taxon>Bacteria</taxon>
        <taxon>Pseudomonadati</taxon>
        <taxon>Bacteroidota</taxon>
        <taxon>Cytophagia</taxon>
        <taxon>Cytophagales</taxon>
        <taxon>Hymenobacteraceae</taxon>
        <taxon>Hymenobacter</taxon>
    </lineage>
</organism>
<dbReference type="AlphaFoldDB" id="A0A0U4A9K9"/>
<dbReference type="InterPro" id="IPR045076">
    <property type="entry name" value="MutS"/>
</dbReference>
<proteinExistence type="predicted"/>
<keyword evidence="6" id="KW-1185">Reference proteome</keyword>
<dbReference type="Proteomes" id="UP000059542">
    <property type="component" value="Chromosome"/>
</dbReference>
<dbReference type="GO" id="GO:0006298">
    <property type="term" value="P:mismatch repair"/>
    <property type="evidence" value="ECO:0007669"/>
    <property type="project" value="InterPro"/>
</dbReference>
<dbReference type="Pfam" id="PF00488">
    <property type="entry name" value="MutS_V"/>
    <property type="match status" value="1"/>
</dbReference>
<keyword evidence="3" id="KW-0238">DNA-binding</keyword>
<dbReference type="GO" id="GO:0140664">
    <property type="term" value="F:ATP-dependent DNA damage sensor activity"/>
    <property type="evidence" value="ECO:0007669"/>
    <property type="project" value="InterPro"/>
</dbReference>
<dbReference type="KEGG" id="hyg:AUC43_06925"/>
<dbReference type="STRING" id="1411621.AUC43_06925"/>
<dbReference type="EMBL" id="CP013909">
    <property type="protein sequence ID" value="ALW84844.1"/>
    <property type="molecule type" value="Genomic_DNA"/>
</dbReference>
<feature type="domain" description="DNA mismatch repair proteins mutS family" evidence="4">
    <location>
        <begin position="106"/>
        <end position="221"/>
    </location>
</feature>
<dbReference type="PANTHER" id="PTHR11361:SF34">
    <property type="entry name" value="DNA MISMATCH REPAIR PROTEIN MSH1, MITOCHONDRIAL"/>
    <property type="match status" value="1"/>
</dbReference>
<dbReference type="SUPFAM" id="SSF52540">
    <property type="entry name" value="P-loop containing nucleoside triphosphate hydrolases"/>
    <property type="match status" value="1"/>
</dbReference>
<dbReference type="InterPro" id="IPR027417">
    <property type="entry name" value="P-loop_NTPase"/>
</dbReference>
<evidence type="ECO:0000313" key="6">
    <source>
        <dbReference type="Proteomes" id="UP000059542"/>
    </source>
</evidence>
<dbReference type="GO" id="GO:0005524">
    <property type="term" value="F:ATP binding"/>
    <property type="evidence" value="ECO:0007669"/>
    <property type="project" value="UniProtKB-KW"/>
</dbReference>
<protein>
    <recommendedName>
        <fullName evidence="4">DNA mismatch repair proteins mutS family domain-containing protein</fullName>
    </recommendedName>
</protein>
<evidence type="ECO:0000256" key="1">
    <source>
        <dbReference type="ARBA" id="ARBA00022741"/>
    </source>
</evidence>
<sequence>MQLASARLFLEGFNLRLYAESIRENTFSVTQTVQLTCTLGSIPAAEIQAFWEFLFLFEAYWSITKATLKHSFCTPTFHKSAFAVDGLYHPAIGNPVRNTFQQPENETVFLLTGPNMAGKSTLLKALGLYVYLAHLGFVVPATTCVLPFFDTIAVSINLNDNLRSGYSHFMTELLHLKTVLENASGSQKCFAVFDELFRGTNPDDALDITRATINGLARFPN</sequence>
<dbReference type="GO" id="GO:0030983">
    <property type="term" value="F:mismatched DNA binding"/>
    <property type="evidence" value="ECO:0007669"/>
    <property type="project" value="InterPro"/>
</dbReference>